<organism evidence="5 6">
    <name type="scientific">Nitrincola lacisaponensis</name>
    <dbReference type="NCBI Taxonomy" id="267850"/>
    <lineage>
        <taxon>Bacteria</taxon>
        <taxon>Pseudomonadati</taxon>
        <taxon>Pseudomonadota</taxon>
        <taxon>Gammaproteobacteria</taxon>
        <taxon>Oceanospirillales</taxon>
        <taxon>Oceanospirillaceae</taxon>
        <taxon>Nitrincola</taxon>
    </lineage>
</organism>
<dbReference type="InterPro" id="IPR006059">
    <property type="entry name" value="SBP"/>
</dbReference>
<comment type="similarity">
    <text evidence="2">Belongs to the bacterial solute-binding protein 1 family.</text>
</comment>
<evidence type="ECO:0000313" key="5">
    <source>
        <dbReference type="EMBL" id="KDE39828.1"/>
    </source>
</evidence>
<evidence type="ECO:0000256" key="4">
    <source>
        <dbReference type="SAM" id="SignalP"/>
    </source>
</evidence>
<evidence type="ECO:0000256" key="2">
    <source>
        <dbReference type="ARBA" id="ARBA00008520"/>
    </source>
</evidence>
<sequence>MLRSTKRLLATGFTAFALSTVAHAQTELTMYYPISVGGPLTDVVDGMISEFEAQHPDIKVNAIYAGNYNDTRVRALAALNSGQPAQLSVLFSIDVHELMGIDAIVPFDEVVETDEERAWLNSFYPALMENGVVDNQVWGIPFQRSTIVMYYNKDAFRTAGLDPEQPPQTWEEMVEMGQQLTVRGSNNEVDQWGLMIPSTGYPYWMFGALAMQNDEVLMNSEGNETFFNNPGVVEALTYWQDLSGKYAVMPQGMIEWGTLRQNFLEQKTAMMWHSTGNLTAVKDNASFDFGVAMLPANKRLGSPTGGGNFYLFKDASEEERRAALQLVRFMTSPEQAAHWSIATGYMGVSPASYETDALKAYVADFPPAAVARDQLEYATAELSTHESGRVRKLLDDAIQAALNGQQSAQEALDSAQNQAQRILSRY</sequence>
<dbReference type="EMBL" id="JMSZ01000021">
    <property type="protein sequence ID" value="KDE39828.1"/>
    <property type="molecule type" value="Genomic_DNA"/>
</dbReference>
<evidence type="ECO:0000313" key="6">
    <source>
        <dbReference type="Proteomes" id="UP000027318"/>
    </source>
</evidence>
<feature type="coiled-coil region" evidence="3">
    <location>
        <begin position="398"/>
        <end position="425"/>
    </location>
</feature>
<name>A0A063Y0H3_9GAMM</name>
<dbReference type="Gene3D" id="3.40.190.10">
    <property type="entry name" value="Periplasmic binding protein-like II"/>
    <property type="match status" value="2"/>
</dbReference>
<dbReference type="OrthoDB" id="5897001at2"/>
<evidence type="ECO:0000256" key="3">
    <source>
        <dbReference type="SAM" id="Coils"/>
    </source>
</evidence>
<accession>A0A063Y0H3</accession>
<protein>
    <submittedName>
        <fullName evidence="5">Glycerol-3-phosphate ABC transporter, periplasmic glycerol-3-phosphate-binding protein</fullName>
    </submittedName>
</protein>
<proteinExistence type="inferred from homology"/>
<keyword evidence="3" id="KW-0175">Coiled coil</keyword>
<keyword evidence="6" id="KW-1185">Reference proteome</keyword>
<dbReference type="Pfam" id="PF13416">
    <property type="entry name" value="SBP_bac_8"/>
    <property type="match status" value="1"/>
</dbReference>
<reference evidence="5 6" key="1">
    <citation type="journal article" date="2005" name="Int. J. Syst. Evol. Microbiol.">
        <title>Nitrincola lacisaponensis gen. nov., sp. nov., a novel alkaliphilic bacterium isolated from an alkaline, saline lake.</title>
        <authorList>
            <person name="Dimitriu P.A."/>
            <person name="Shukla S.K."/>
            <person name="Conradt J."/>
            <person name="Marquez M.C."/>
            <person name="Ventosa A."/>
            <person name="Maglia A."/>
            <person name="Peyton B.M."/>
            <person name="Pinkart H.C."/>
            <person name="Mormile M.R."/>
        </authorList>
    </citation>
    <scope>NUCLEOTIDE SEQUENCE [LARGE SCALE GENOMIC DNA]</scope>
    <source>
        <strain evidence="5 6">4CA</strain>
    </source>
</reference>
<dbReference type="Proteomes" id="UP000027318">
    <property type="component" value="Unassembled WGS sequence"/>
</dbReference>
<dbReference type="PATRIC" id="fig|267850.7.peg.1444"/>
<dbReference type="PANTHER" id="PTHR43649:SF30">
    <property type="entry name" value="ABC TRANSPORTER SUBSTRATE-BINDING PROTEIN"/>
    <property type="match status" value="1"/>
</dbReference>
<evidence type="ECO:0000256" key="1">
    <source>
        <dbReference type="ARBA" id="ARBA00004418"/>
    </source>
</evidence>
<dbReference type="RefSeq" id="WP_051632638.1">
    <property type="nucleotide sequence ID" value="NZ_JMSZ01000021.1"/>
</dbReference>
<feature type="signal peptide" evidence="4">
    <location>
        <begin position="1"/>
        <end position="24"/>
    </location>
</feature>
<comment type="subcellular location">
    <subcellularLocation>
        <location evidence="1">Periplasm</location>
    </subcellularLocation>
</comment>
<dbReference type="GO" id="GO:0042597">
    <property type="term" value="C:periplasmic space"/>
    <property type="evidence" value="ECO:0007669"/>
    <property type="project" value="UniProtKB-SubCell"/>
</dbReference>
<comment type="caution">
    <text evidence="5">The sequence shown here is derived from an EMBL/GenBank/DDBJ whole genome shotgun (WGS) entry which is preliminary data.</text>
</comment>
<dbReference type="CDD" id="cd14748">
    <property type="entry name" value="PBP2_UgpB"/>
    <property type="match status" value="1"/>
</dbReference>
<gene>
    <name evidence="5" type="ORF">ADINL_1465</name>
</gene>
<feature type="chain" id="PRO_5001624154" evidence="4">
    <location>
        <begin position="25"/>
        <end position="426"/>
    </location>
</feature>
<dbReference type="AlphaFoldDB" id="A0A063Y0H3"/>
<dbReference type="STRING" id="267850.ADINL_1465"/>
<dbReference type="SUPFAM" id="SSF53850">
    <property type="entry name" value="Periplasmic binding protein-like II"/>
    <property type="match status" value="1"/>
</dbReference>
<dbReference type="InterPro" id="IPR050490">
    <property type="entry name" value="Bact_solute-bd_prot1"/>
</dbReference>
<keyword evidence="4" id="KW-0732">Signal</keyword>
<dbReference type="PANTHER" id="PTHR43649">
    <property type="entry name" value="ARABINOSE-BINDING PROTEIN-RELATED"/>
    <property type="match status" value="1"/>
</dbReference>